<sequence length="304" mass="34267">MRNGGGILPCWGDYEKQTPPDNADNPPVGVHPIQRPQRQIEDFQPGYPQLSTLVGAHDTFQIYRRFANLRSRLLLYKQDSLSVLEKRLNEVDDNEASPLFLGSRRRDRNETRQQVLARIDTELAEYDNLIERTARINAFCPAPGRDTTSLQNWINGTGSIARAESRYLAENDLFTLKSSDDGPLLRLEEHLESLFTKLFRGFFRKYTAFEVSRDHQVFIPTGLLVKRIARAVMAAVTTILILLPMLMCNYLQNPTTRIIIIAVSVLIFIAILSGISKAKSMEVFVASATYATVVMVFISNGSGN</sequence>
<evidence type="ECO:0000313" key="4">
    <source>
        <dbReference type="EMBL" id="PYH47505.1"/>
    </source>
</evidence>
<dbReference type="STRING" id="1450539.A0A318ZL69"/>
<dbReference type="PANTHER" id="PTHR34502:SF5">
    <property type="entry name" value="DUF6594 DOMAIN-CONTAINING PROTEIN"/>
    <property type="match status" value="1"/>
</dbReference>
<dbReference type="EMBL" id="KZ821224">
    <property type="protein sequence ID" value="PYH47505.1"/>
    <property type="molecule type" value="Genomic_DNA"/>
</dbReference>
<dbReference type="RefSeq" id="XP_025433487.1">
    <property type="nucleotide sequence ID" value="XM_025571119.1"/>
</dbReference>
<keyword evidence="5" id="KW-1185">Reference proteome</keyword>
<feature type="domain" description="DUF6594" evidence="3">
    <location>
        <begin position="47"/>
        <end position="295"/>
    </location>
</feature>
<gene>
    <name evidence="4" type="ORF">BP01DRAFT_217289</name>
</gene>
<evidence type="ECO:0000256" key="1">
    <source>
        <dbReference type="SAM" id="MobiDB-lite"/>
    </source>
</evidence>
<keyword evidence="2" id="KW-1133">Transmembrane helix</keyword>
<evidence type="ECO:0000256" key="2">
    <source>
        <dbReference type="SAM" id="Phobius"/>
    </source>
</evidence>
<evidence type="ECO:0000259" key="3">
    <source>
        <dbReference type="Pfam" id="PF20237"/>
    </source>
</evidence>
<dbReference type="InterPro" id="IPR046529">
    <property type="entry name" value="DUF6594"/>
</dbReference>
<reference evidence="4 5" key="1">
    <citation type="submission" date="2016-12" db="EMBL/GenBank/DDBJ databases">
        <title>The genomes of Aspergillus section Nigri reveals drivers in fungal speciation.</title>
        <authorList>
            <consortium name="DOE Joint Genome Institute"/>
            <person name="Vesth T.C."/>
            <person name="Nybo J."/>
            <person name="Theobald S."/>
            <person name="Brandl J."/>
            <person name="Frisvad J.C."/>
            <person name="Nielsen K.F."/>
            <person name="Lyhne E.K."/>
            <person name="Kogle M.E."/>
            <person name="Kuo A."/>
            <person name="Riley R."/>
            <person name="Clum A."/>
            <person name="Nolan M."/>
            <person name="Lipzen A."/>
            <person name="Salamov A."/>
            <person name="Henrissat B."/>
            <person name="Wiebenga A."/>
            <person name="De Vries R.P."/>
            <person name="Grigoriev I.V."/>
            <person name="Mortensen U.H."/>
            <person name="Andersen M.R."/>
            <person name="Baker S.E."/>
        </authorList>
    </citation>
    <scope>NUCLEOTIDE SEQUENCE [LARGE SCALE GENOMIC DNA]</scope>
    <source>
        <strain evidence="4 5">JOP 1030-1</strain>
    </source>
</reference>
<feature type="transmembrane region" description="Helical" evidence="2">
    <location>
        <begin position="231"/>
        <end position="252"/>
    </location>
</feature>
<dbReference type="AlphaFoldDB" id="A0A318ZL69"/>
<dbReference type="Proteomes" id="UP000248349">
    <property type="component" value="Unassembled WGS sequence"/>
</dbReference>
<keyword evidence="2" id="KW-0812">Transmembrane</keyword>
<keyword evidence="2" id="KW-0472">Membrane</keyword>
<dbReference type="OrthoDB" id="5341582at2759"/>
<accession>A0A318ZL69</accession>
<feature type="transmembrane region" description="Helical" evidence="2">
    <location>
        <begin position="258"/>
        <end position="276"/>
    </location>
</feature>
<feature type="region of interest" description="Disordered" evidence="1">
    <location>
        <begin position="1"/>
        <end position="32"/>
    </location>
</feature>
<evidence type="ECO:0000313" key="5">
    <source>
        <dbReference type="Proteomes" id="UP000248349"/>
    </source>
</evidence>
<proteinExistence type="predicted"/>
<feature type="transmembrane region" description="Helical" evidence="2">
    <location>
        <begin position="283"/>
        <end position="302"/>
    </location>
</feature>
<organism evidence="4 5">
    <name type="scientific">Aspergillus saccharolyticus JOP 1030-1</name>
    <dbReference type="NCBI Taxonomy" id="1450539"/>
    <lineage>
        <taxon>Eukaryota</taxon>
        <taxon>Fungi</taxon>
        <taxon>Dikarya</taxon>
        <taxon>Ascomycota</taxon>
        <taxon>Pezizomycotina</taxon>
        <taxon>Eurotiomycetes</taxon>
        <taxon>Eurotiomycetidae</taxon>
        <taxon>Eurotiales</taxon>
        <taxon>Aspergillaceae</taxon>
        <taxon>Aspergillus</taxon>
        <taxon>Aspergillus subgen. Circumdati</taxon>
    </lineage>
</organism>
<dbReference type="Pfam" id="PF20237">
    <property type="entry name" value="DUF6594"/>
    <property type="match status" value="1"/>
</dbReference>
<protein>
    <recommendedName>
        <fullName evidence="3">DUF6594 domain-containing protein</fullName>
    </recommendedName>
</protein>
<dbReference type="PANTHER" id="PTHR34502">
    <property type="entry name" value="DUF6594 DOMAIN-CONTAINING PROTEIN-RELATED"/>
    <property type="match status" value="1"/>
</dbReference>
<dbReference type="GeneID" id="37072347"/>
<name>A0A318ZL69_9EURO</name>